<dbReference type="EMBL" id="UYYB01024549">
    <property type="protein sequence ID" value="VDM72263.1"/>
    <property type="molecule type" value="Genomic_DNA"/>
</dbReference>
<organism evidence="3 4">
    <name type="scientific">Strongylus vulgaris</name>
    <name type="common">Blood worm</name>
    <dbReference type="NCBI Taxonomy" id="40348"/>
    <lineage>
        <taxon>Eukaryota</taxon>
        <taxon>Metazoa</taxon>
        <taxon>Ecdysozoa</taxon>
        <taxon>Nematoda</taxon>
        <taxon>Chromadorea</taxon>
        <taxon>Rhabditida</taxon>
        <taxon>Rhabditina</taxon>
        <taxon>Rhabditomorpha</taxon>
        <taxon>Strongyloidea</taxon>
        <taxon>Strongylidae</taxon>
        <taxon>Strongylus</taxon>
    </lineage>
</organism>
<evidence type="ECO:0000313" key="4">
    <source>
        <dbReference type="Proteomes" id="UP000270094"/>
    </source>
</evidence>
<evidence type="ECO:0000256" key="2">
    <source>
        <dbReference type="SAM" id="Phobius"/>
    </source>
</evidence>
<dbReference type="Proteomes" id="UP000270094">
    <property type="component" value="Unassembled WGS sequence"/>
</dbReference>
<feature type="transmembrane region" description="Helical" evidence="2">
    <location>
        <begin position="42"/>
        <end position="69"/>
    </location>
</feature>
<name>A0A3P7IWM4_STRVU</name>
<proteinExistence type="predicted"/>
<dbReference type="AlphaFoldDB" id="A0A3P7IWM4"/>
<keyword evidence="2" id="KW-0472">Membrane</keyword>
<feature type="region of interest" description="Disordered" evidence="1">
    <location>
        <begin position="1"/>
        <end position="32"/>
    </location>
</feature>
<feature type="compositionally biased region" description="Basic and acidic residues" evidence="1">
    <location>
        <begin position="11"/>
        <end position="26"/>
    </location>
</feature>
<reference evidence="3 4" key="1">
    <citation type="submission" date="2018-11" db="EMBL/GenBank/DDBJ databases">
        <authorList>
            <consortium name="Pathogen Informatics"/>
        </authorList>
    </citation>
    <scope>NUCLEOTIDE SEQUENCE [LARGE SCALE GENOMIC DNA]</scope>
</reference>
<keyword evidence="4" id="KW-1185">Reference proteome</keyword>
<keyword evidence="2" id="KW-1133">Transmembrane helix</keyword>
<accession>A0A3P7IWM4</accession>
<evidence type="ECO:0000313" key="3">
    <source>
        <dbReference type="EMBL" id="VDM72263.1"/>
    </source>
</evidence>
<gene>
    <name evidence="3" type="ORF">SVUK_LOCUS7261</name>
</gene>
<sequence length="75" mass="8679">MSSADPATVEFGRRLERESEENRISSEDEGTNTGRIFSTFTFSIYIIVSIFTFFCLLSLWPILLGAHFFHIIHYL</sequence>
<protein>
    <submittedName>
        <fullName evidence="3">Uncharacterized protein</fullName>
    </submittedName>
</protein>
<keyword evidence="2" id="KW-0812">Transmembrane</keyword>
<evidence type="ECO:0000256" key="1">
    <source>
        <dbReference type="SAM" id="MobiDB-lite"/>
    </source>
</evidence>